<name>A0AAN9U604_9PEZI</name>
<feature type="compositionally biased region" description="Polar residues" evidence="1">
    <location>
        <begin position="65"/>
        <end position="75"/>
    </location>
</feature>
<feature type="compositionally biased region" description="Basic and acidic residues" evidence="1">
    <location>
        <begin position="77"/>
        <end position="91"/>
    </location>
</feature>
<evidence type="ECO:0000313" key="3">
    <source>
        <dbReference type="Proteomes" id="UP001320245"/>
    </source>
</evidence>
<accession>A0AAN9U604</accession>
<protein>
    <submittedName>
        <fullName evidence="2">Uncharacterized protein</fullName>
    </submittedName>
</protein>
<dbReference type="EMBL" id="JAJSPL020000019">
    <property type="protein sequence ID" value="KAK7740705.1"/>
    <property type="molecule type" value="Genomic_DNA"/>
</dbReference>
<organism evidence="2 3">
    <name type="scientific">Cytospora paraplurivora</name>
    <dbReference type="NCBI Taxonomy" id="2898453"/>
    <lineage>
        <taxon>Eukaryota</taxon>
        <taxon>Fungi</taxon>
        <taxon>Dikarya</taxon>
        <taxon>Ascomycota</taxon>
        <taxon>Pezizomycotina</taxon>
        <taxon>Sordariomycetes</taxon>
        <taxon>Sordariomycetidae</taxon>
        <taxon>Diaporthales</taxon>
        <taxon>Cytosporaceae</taxon>
        <taxon>Cytospora</taxon>
    </lineage>
</organism>
<evidence type="ECO:0000256" key="1">
    <source>
        <dbReference type="SAM" id="MobiDB-lite"/>
    </source>
</evidence>
<feature type="region of interest" description="Disordered" evidence="1">
    <location>
        <begin position="59"/>
        <end position="91"/>
    </location>
</feature>
<keyword evidence="3" id="KW-1185">Reference proteome</keyword>
<reference evidence="2 3" key="1">
    <citation type="journal article" date="2023" name="PLoS ONE">
        <title>Cytospora paraplurivora sp. nov. isolated from orchards with fruit tree decline syndrome in Ontario, Canada.</title>
        <authorList>
            <person name="Ilyukhin E."/>
            <person name="Nguyen H.D.T."/>
            <person name="Castle A.J."/>
            <person name="Ellouze W."/>
        </authorList>
    </citation>
    <scope>NUCLEOTIDE SEQUENCE [LARGE SCALE GENOMIC DNA]</scope>
    <source>
        <strain evidence="2 3">FDS-564</strain>
    </source>
</reference>
<dbReference type="Proteomes" id="UP001320245">
    <property type="component" value="Unassembled WGS sequence"/>
</dbReference>
<comment type="caution">
    <text evidence="2">The sequence shown here is derived from an EMBL/GenBank/DDBJ whole genome shotgun (WGS) entry which is preliminary data.</text>
</comment>
<dbReference type="AlphaFoldDB" id="A0AAN9U604"/>
<gene>
    <name evidence="2" type="ORF">SLS53_005173</name>
</gene>
<sequence length="91" mass="10012">MESEDRSPTCQAQQPTYIDKAQVFKMSGNQEQEFTTQPIKEDKGGSTIDAIKSKVAPHIAAPGPAQSQDINQIPQEGTKEERLAKAQELNK</sequence>
<evidence type="ECO:0000313" key="2">
    <source>
        <dbReference type="EMBL" id="KAK7740705.1"/>
    </source>
</evidence>
<proteinExistence type="predicted"/>